<keyword evidence="2" id="KW-1185">Reference proteome</keyword>
<evidence type="ECO:0000313" key="2">
    <source>
        <dbReference type="Proteomes" id="UP001176961"/>
    </source>
</evidence>
<comment type="caution">
    <text evidence="1">The sequence shown here is derived from an EMBL/GenBank/DDBJ whole genome shotgun (WGS) entry which is preliminary data.</text>
</comment>
<dbReference type="Proteomes" id="UP001176961">
    <property type="component" value="Unassembled WGS sequence"/>
</dbReference>
<name>A0AA36H9H1_CYLNA</name>
<accession>A0AA36H9H1</accession>
<dbReference type="EMBL" id="CATQJL010000316">
    <property type="protein sequence ID" value="CAJ0606236.1"/>
    <property type="molecule type" value="Genomic_DNA"/>
</dbReference>
<proteinExistence type="predicted"/>
<organism evidence="1 2">
    <name type="scientific">Cylicocyclus nassatus</name>
    <name type="common">Nematode worm</name>
    <dbReference type="NCBI Taxonomy" id="53992"/>
    <lineage>
        <taxon>Eukaryota</taxon>
        <taxon>Metazoa</taxon>
        <taxon>Ecdysozoa</taxon>
        <taxon>Nematoda</taxon>
        <taxon>Chromadorea</taxon>
        <taxon>Rhabditida</taxon>
        <taxon>Rhabditina</taxon>
        <taxon>Rhabditomorpha</taxon>
        <taxon>Strongyloidea</taxon>
        <taxon>Strongylidae</taxon>
        <taxon>Cylicocyclus</taxon>
    </lineage>
</organism>
<evidence type="ECO:0000313" key="1">
    <source>
        <dbReference type="EMBL" id="CAJ0606236.1"/>
    </source>
</evidence>
<protein>
    <submittedName>
        <fullName evidence="1">Uncharacterized protein</fullName>
    </submittedName>
</protein>
<gene>
    <name evidence="1" type="ORF">CYNAS_LOCUS18219</name>
</gene>
<sequence length="55" mass="6310">MERSIAITFEDRRATKVEVSTSSNLISCIFASIDHKRSPKRITSCSMQKFHVKTH</sequence>
<reference evidence="1" key="1">
    <citation type="submission" date="2023-07" db="EMBL/GenBank/DDBJ databases">
        <authorList>
            <consortium name="CYATHOMIX"/>
        </authorList>
    </citation>
    <scope>NUCLEOTIDE SEQUENCE</scope>
    <source>
        <strain evidence="1">N/A</strain>
    </source>
</reference>
<dbReference type="AlphaFoldDB" id="A0AA36H9H1"/>